<comment type="caution">
    <text evidence="5">The sequence shown here is derived from an EMBL/GenBank/DDBJ whole genome shotgun (WGS) entry which is preliminary data.</text>
</comment>
<dbReference type="Proteomes" id="UP000886998">
    <property type="component" value="Unassembled WGS sequence"/>
</dbReference>
<dbReference type="GO" id="GO:0010121">
    <property type="term" value="P:L-arginine catabolic process to proline via ornithine"/>
    <property type="evidence" value="ECO:0007669"/>
    <property type="project" value="TreeGrafter"/>
</dbReference>
<dbReference type="Pfam" id="PF00202">
    <property type="entry name" value="Aminotran_3"/>
    <property type="match status" value="1"/>
</dbReference>
<dbReference type="Gene3D" id="3.90.1150.10">
    <property type="entry name" value="Aspartate Aminotransferase, domain 1"/>
    <property type="match status" value="1"/>
</dbReference>
<dbReference type="SUPFAM" id="SSF53383">
    <property type="entry name" value="PLP-dependent transferases"/>
    <property type="match status" value="1"/>
</dbReference>
<accession>A0A8X6XS43</accession>
<dbReference type="FunFam" id="3.90.1150.10:FF:000152">
    <property type="entry name" value="Ornithine aminotransferase"/>
    <property type="match status" value="1"/>
</dbReference>
<dbReference type="EC" id="2.6.1.13" evidence="4"/>
<reference evidence="5" key="1">
    <citation type="submission" date="2020-08" db="EMBL/GenBank/DDBJ databases">
        <title>Multicomponent nature underlies the extraordinary mechanical properties of spider dragline silk.</title>
        <authorList>
            <person name="Kono N."/>
            <person name="Nakamura H."/>
            <person name="Mori M."/>
            <person name="Yoshida Y."/>
            <person name="Ohtoshi R."/>
            <person name="Malay A.D."/>
            <person name="Moran D.A.P."/>
            <person name="Tomita M."/>
            <person name="Numata K."/>
            <person name="Arakawa K."/>
        </authorList>
    </citation>
    <scope>NUCLEOTIDE SEQUENCE</scope>
</reference>
<sequence>VSAVLANDPVMLVIKPGEHGSTYGGNPLACKVAMAALDVLEEEKLAKNSEVQGNFLRQELEKLPNDKVKLVRGKGLLNAVVVNEGLDAWDICLKLRDNGLLAKPTHGDIIRLAPPLVISDKEMSQCVEIIHDTFKSL</sequence>
<organism evidence="5 6">
    <name type="scientific">Trichonephila inaurata madagascariensis</name>
    <dbReference type="NCBI Taxonomy" id="2747483"/>
    <lineage>
        <taxon>Eukaryota</taxon>
        <taxon>Metazoa</taxon>
        <taxon>Ecdysozoa</taxon>
        <taxon>Arthropoda</taxon>
        <taxon>Chelicerata</taxon>
        <taxon>Arachnida</taxon>
        <taxon>Araneae</taxon>
        <taxon>Araneomorphae</taxon>
        <taxon>Entelegynae</taxon>
        <taxon>Araneoidea</taxon>
        <taxon>Nephilidae</taxon>
        <taxon>Trichonephila</taxon>
        <taxon>Trichonephila inaurata</taxon>
    </lineage>
</organism>
<keyword evidence="6" id="KW-1185">Reference proteome</keyword>
<dbReference type="PANTHER" id="PTHR11986:SF18">
    <property type="entry name" value="ORNITHINE AMINOTRANSFERASE, MITOCHONDRIAL"/>
    <property type="match status" value="1"/>
</dbReference>
<dbReference type="InterPro" id="IPR005814">
    <property type="entry name" value="Aminotrans_3"/>
</dbReference>
<proteinExistence type="inferred from homology"/>
<keyword evidence="3 4" id="KW-0663">Pyridoxal phosphate</keyword>
<dbReference type="AlphaFoldDB" id="A0A8X6XS43"/>
<protein>
    <recommendedName>
        <fullName evidence="4">Ornithine aminotransferase</fullName>
        <ecNumber evidence="4">2.6.1.13</ecNumber>
    </recommendedName>
</protein>
<dbReference type="Gene3D" id="3.40.640.10">
    <property type="entry name" value="Type I PLP-dependent aspartate aminotransferase-like (Major domain)"/>
    <property type="match status" value="1"/>
</dbReference>
<name>A0A8X6XS43_9ARAC</name>
<evidence type="ECO:0000256" key="4">
    <source>
        <dbReference type="RuleBase" id="RU365036"/>
    </source>
</evidence>
<comment type="cofactor">
    <cofactor evidence="1 4">
        <name>pyridoxal 5'-phosphate</name>
        <dbReference type="ChEBI" id="CHEBI:597326"/>
    </cofactor>
</comment>
<dbReference type="PANTHER" id="PTHR11986">
    <property type="entry name" value="AMINOTRANSFERASE CLASS III"/>
    <property type="match status" value="1"/>
</dbReference>
<comment type="pathway">
    <text evidence="4">Amino-acid biosynthesis; L-proline biosynthesis; L-glutamate 5-semialdehyde from L-ornithine: step 1/1.</text>
</comment>
<dbReference type="InterPro" id="IPR015421">
    <property type="entry name" value="PyrdxlP-dep_Trfase_major"/>
</dbReference>
<evidence type="ECO:0000313" key="6">
    <source>
        <dbReference type="Proteomes" id="UP000886998"/>
    </source>
</evidence>
<dbReference type="GO" id="GO:0005737">
    <property type="term" value="C:cytoplasm"/>
    <property type="evidence" value="ECO:0007669"/>
    <property type="project" value="TreeGrafter"/>
</dbReference>
<evidence type="ECO:0000256" key="2">
    <source>
        <dbReference type="ARBA" id="ARBA00008954"/>
    </source>
</evidence>
<dbReference type="InterPro" id="IPR015424">
    <property type="entry name" value="PyrdxlP-dep_Trfase"/>
</dbReference>
<dbReference type="InterPro" id="IPR050103">
    <property type="entry name" value="Class-III_PLP-dep_AT"/>
</dbReference>
<comment type="similarity">
    <text evidence="2 4">Belongs to the class-III pyridoxal-phosphate-dependent aminotransferase family.</text>
</comment>
<dbReference type="OrthoDB" id="425114at2759"/>
<dbReference type="GO" id="GO:0019544">
    <property type="term" value="P:L-arginine catabolic process to L-glutamate"/>
    <property type="evidence" value="ECO:0007669"/>
    <property type="project" value="TreeGrafter"/>
</dbReference>
<feature type="non-terminal residue" evidence="5">
    <location>
        <position position="137"/>
    </location>
</feature>
<dbReference type="GO" id="GO:0042802">
    <property type="term" value="F:identical protein binding"/>
    <property type="evidence" value="ECO:0007669"/>
    <property type="project" value="TreeGrafter"/>
</dbReference>
<dbReference type="GO" id="GO:0030170">
    <property type="term" value="F:pyridoxal phosphate binding"/>
    <property type="evidence" value="ECO:0007669"/>
    <property type="project" value="InterPro"/>
</dbReference>
<gene>
    <name evidence="5" type="primary">Oat</name>
    <name evidence="5" type="ORF">TNIN_342551</name>
</gene>
<evidence type="ECO:0000256" key="3">
    <source>
        <dbReference type="ARBA" id="ARBA00022898"/>
    </source>
</evidence>
<dbReference type="GO" id="GO:0004587">
    <property type="term" value="F:ornithine aminotransferase activity"/>
    <property type="evidence" value="ECO:0007669"/>
    <property type="project" value="UniProtKB-EC"/>
</dbReference>
<keyword evidence="4 5" id="KW-0032">Aminotransferase</keyword>
<evidence type="ECO:0000313" key="5">
    <source>
        <dbReference type="EMBL" id="GFY57629.1"/>
    </source>
</evidence>
<comment type="catalytic activity">
    <reaction evidence="4">
        <text>a 2-oxocarboxylate + L-ornithine = L-glutamate 5-semialdehyde + an L-alpha-amino acid</text>
        <dbReference type="Rhea" id="RHEA:13877"/>
        <dbReference type="ChEBI" id="CHEBI:35179"/>
        <dbReference type="ChEBI" id="CHEBI:46911"/>
        <dbReference type="ChEBI" id="CHEBI:58066"/>
        <dbReference type="ChEBI" id="CHEBI:59869"/>
        <dbReference type="EC" id="2.6.1.13"/>
    </reaction>
</comment>
<dbReference type="EMBL" id="BMAV01011632">
    <property type="protein sequence ID" value="GFY57629.1"/>
    <property type="molecule type" value="Genomic_DNA"/>
</dbReference>
<dbReference type="InterPro" id="IPR015422">
    <property type="entry name" value="PyrdxlP-dep_Trfase_small"/>
</dbReference>
<evidence type="ECO:0000256" key="1">
    <source>
        <dbReference type="ARBA" id="ARBA00001933"/>
    </source>
</evidence>
<keyword evidence="4" id="KW-0808">Transferase</keyword>